<evidence type="ECO:0000256" key="1">
    <source>
        <dbReference type="SAM" id="MobiDB-lite"/>
    </source>
</evidence>
<dbReference type="AlphaFoldDB" id="A0A1V6TJT7"/>
<feature type="region of interest" description="Disordered" evidence="1">
    <location>
        <begin position="1"/>
        <end position="28"/>
    </location>
</feature>
<feature type="compositionally biased region" description="Acidic residues" evidence="1">
    <location>
        <begin position="18"/>
        <end position="28"/>
    </location>
</feature>
<sequence length="28" mass="3250">MAVVDDPPSGWGSKPEDLEYEDDWEARR</sequence>
<dbReference type="EMBL" id="MLKD01000005">
    <property type="protein sequence ID" value="OQE26635.1"/>
    <property type="molecule type" value="Genomic_DNA"/>
</dbReference>
<protein>
    <submittedName>
        <fullName evidence="2">Uncharacterized protein</fullName>
    </submittedName>
</protein>
<reference evidence="3" key="1">
    <citation type="journal article" date="2017" name="Nat. Microbiol.">
        <title>Global analysis of biosynthetic gene clusters reveals vast potential of secondary metabolite production in Penicillium species.</title>
        <authorList>
            <person name="Nielsen J.C."/>
            <person name="Grijseels S."/>
            <person name="Prigent S."/>
            <person name="Ji B."/>
            <person name="Dainat J."/>
            <person name="Nielsen K.F."/>
            <person name="Frisvad J.C."/>
            <person name="Workman M."/>
            <person name="Nielsen J."/>
        </authorList>
    </citation>
    <scope>NUCLEOTIDE SEQUENCE [LARGE SCALE GENOMIC DNA]</scope>
    <source>
        <strain evidence="3">IBT 24891</strain>
    </source>
</reference>
<evidence type="ECO:0000313" key="3">
    <source>
        <dbReference type="Proteomes" id="UP000191285"/>
    </source>
</evidence>
<comment type="caution">
    <text evidence="2">The sequence shown here is derived from an EMBL/GenBank/DDBJ whole genome shotgun (WGS) entry which is preliminary data.</text>
</comment>
<proteinExistence type="predicted"/>
<organism evidence="2 3">
    <name type="scientific">Penicillium steckii</name>
    <dbReference type="NCBI Taxonomy" id="303698"/>
    <lineage>
        <taxon>Eukaryota</taxon>
        <taxon>Fungi</taxon>
        <taxon>Dikarya</taxon>
        <taxon>Ascomycota</taxon>
        <taxon>Pezizomycotina</taxon>
        <taxon>Eurotiomycetes</taxon>
        <taxon>Eurotiomycetidae</taxon>
        <taxon>Eurotiales</taxon>
        <taxon>Aspergillaceae</taxon>
        <taxon>Penicillium</taxon>
    </lineage>
</organism>
<accession>A0A1V6TJT7</accession>
<name>A0A1V6TJT7_9EURO</name>
<keyword evidence="3" id="KW-1185">Reference proteome</keyword>
<dbReference type="Proteomes" id="UP000191285">
    <property type="component" value="Unassembled WGS sequence"/>
</dbReference>
<gene>
    <name evidence="2" type="ORF">PENSTE_c005G04843</name>
</gene>
<evidence type="ECO:0000313" key="2">
    <source>
        <dbReference type="EMBL" id="OQE26635.1"/>
    </source>
</evidence>